<comment type="caution">
    <text evidence="1">The sequence shown here is derived from an EMBL/GenBank/DDBJ whole genome shotgun (WGS) entry which is preliminary data.</text>
</comment>
<sequence>MSIWTQRVKDLSACGMTYAQIASEIHLAPSTVGDLANGRYKTPGYEAAVALKALHDRVMAERAADAPMREAG</sequence>
<evidence type="ECO:0000313" key="1">
    <source>
        <dbReference type="EMBL" id="MFK2904558.1"/>
    </source>
</evidence>
<reference evidence="1 2" key="1">
    <citation type="submission" date="2020-10" db="EMBL/GenBank/DDBJ databases">
        <title>Phylogeny of dyella-like bacteria.</title>
        <authorList>
            <person name="Fu J."/>
        </authorList>
    </citation>
    <scope>NUCLEOTIDE SEQUENCE [LARGE SCALE GENOMIC DNA]</scope>
    <source>
        <strain evidence="1 2">Gsoil3046</strain>
    </source>
</reference>
<evidence type="ECO:0000313" key="2">
    <source>
        <dbReference type="Proteomes" id="UP001620460"/>
    </source>
</evidence>
<protein>
    <submittedName>
        <fullName evidence="1">Helix-turn-helix domain-containing protein</fullName>
    </submittedName>
</protein>
<organism evidence="1 2">
    <name type="scientific">Dyella ginsengisoli</name>
    <dbReference type="NCBI Taxonomy" id="363848"/>
    <lineage>
        <taxon>Bacteria</taxon>
        <taxon>Pseudomonadati</taxon>
        <taxon>Pseudomonadota</taxon>
        <taxon>Gammaproteobacteria</taxon>
        <taxon>Lysobacterales</taxon>
        <taxon>Rhodanobacteraceae</taxon>
        <taxon>Dyella</taxon>
    </lineage>
</organism>
<keyword evidence="2" id="KW-1185">Reference proteome</keyword>
<dbReference type="RefSeq" id="WP_404633189.1">
    <property type="nucleotide sequence ID" value="NZ_JADIKM010000003.1"/>
</dbReference>
<proteinExistence type="predicted"/>
<dbReference type="EMBL" id="JADIKM010000003">
    <property type="protein sequence ID" value="MFK2904558.1"/>
    <property type="molecule type" value="Genomic_DNA"/>
</dbReference>
<dbReference type="Proteomes" id="UP001620460">
    <property type="component" value="Unassembled WGS sequence"/>
</dbReference>
<accession>A0ABW8JTT1</accession>
<gene>
    <name evidence="1" type="ORF">ISP17_11330</name>
</gene>
<name>A0ABW8JTT1_9GAMM</name>